<keyword evidence="2" id="KW-1185">Reference proteome</keyword>
<dbReference type="EMBL" id="BRXY01000054">
    <property type="protein sequence ID" value="GMH58583.1"/>
    <property type="molecule type" value="Genomic_DNA"/>
</dbReference>
<name>A0A9W6ZWV8_9STRA</name>
<organism evidence="1 2">
    <name type="scientific">Triparma strigata</name>
    <dbReference type="NCBI Taxonomy" id="1606541"/>
    <lineage>
        <taxon>Eukaryota</taxon>
        <taxon>Sar</taxon>
        <taxon>Stramenopiles</taxon>
        <taxon>Ochrophyta</taxon>
        <taxon>Bolidophyceae</taxon>
        <taxon>Parmales</taxon>
        <taxon>Triparmaceae</taxon>
        <taxon>Triparma</taxon>
    </lineage>
</organism>
<comment type="caution">
    <text evidence="1">The sequence shown here is derived from an EMBL/GenBank/DDBJ whole genome shotgun (WGS) entry which is preliminary data.</text>
</comment>
<accession>A0A9W6ZWV8</accession>
<evidence type="ECO:0000313" key="1">
    <source>
        <dbReference type="EMBL" id="GMH58583.1"/>
    </source>
</evidence>
<dbReference type="Proteomes" id="UP001165085">
    <property type="component" value="Unassembled WGS sequence"/>
</dbReference>
<sequence length="157" mass="17096">MMRFPLMVVKLGLRSTAAPRLPRFLSRSILCRTITTGGKDDWMLQAELDALAATKSKVNSQGSPNDVMMGKLTVELQGERISNAVKLEDKLRQLIEKANAARARATDAIGRKVFTAVRKKCLETRQELIMQKEAAGMVGGAAAAEVIERSFAIPGPV</sequence>
<protein>
    <submittedName>
        <fullName evidence="1">Uncharacterized protein</fullName>
    </submittedName>
</protein>
<dbReference type="AlphaFoldDB" id="A0A9W6ZWV8"/>
<reference evidence="2" key="1">
    <citation type="journal article" date="2023" name="Commun. Biol.">
        <title>Genome analysis of Parmales, the sister group of diatoms, reveals the evolutionary specialization of diatoms from phago-mixotrophs to photoautotrophs.</title>
        <authorList>
            <person name="Ban H."/>
            <person name="Sato S."/>
            <person name="Yoshikawa S."/>
            <person name="Yamada K."/>
            <person name="Nakamura Y."/>
            <person name="Ichinomiya M."/>
            <person name="Sato N."/>
            <person name="Blanc-Mathieu R."/>
            <person name="Endo H."/>
            <person name="Kuwata A."/>
            <person name="Ogata H."/>
        </authorList>
    </citation>
    <scope>NUCLEOTIDE SEQUENCE [LARGE SCALE GENOMIC DNA]</scope>
    <source>
        <strain evidence="2">NIES 3701</strain>
    </source>
</reference>
<dbReference type="OrthoDB" id="223680at2759"/>
<evidence type="ECO:0000313" key="2">
    <source>
        <dbReference type="Proteomes" id="UP001165085"/>
    </source>
</evidence>
<gene>
    <name evidence="1" type="ORF">TrST_g7206</name>
</gene>
<proteinExistence type="predicted"/>